<dbReference type="Gene3D" id="3.90.1320.10">
    <property type="entry name" value="Outer-capsid protein sigma 3, large lobe"/>
    <property type="match status" value="1"/>
</dbReference>
<dbReference type="Proteomes" id="UP001630127">
    <property type="component" value="Unassembled WGS sequence"/>
</dbReference>
<proteinExistence type="predicted"/>
<accession>A0ABD3B1N7</accession>
<protein>
    <recommendedName>
        <fullName evidence="1">Neprosin PEP catalytic domain-containing protein</fullName>
    </recommendedName>
</protein>
<gene>
    <name evidence="2" type="ORF">ACH5RR_000604</name>
</gene>
<dbReference type="Pfam" id="PF14365">
    <property type="entry name" value="Neprosin_AP"/>
    <property type="match status" value="1"/>
</dbReference>
<keyword evidence="3" id="KW-1185">Reference proteome</keyword>
<dbReference type="AlphaFoldDB" id="A0ABD3B1N7"/>
<dbReference type="PROSITE" id="PS52045">
    <property type="entry name" value="NEPROSIN_PEP_CD"/>
    <property type="match status" value="1"/>
</dbReference>
<dbReference type="PANTHER" id="PTHR31589">
    <property type="entry name" value="PROTEIN, PUTATIVE (DUF239)-RELATED-RELATED"/>
    <property type="match status" value="1"/>
</dbReference>
<dbReference type="PANTHER" id="PTHR31589:SF57">
    <property type="entry name" value="OS06G0474500 PROTEIN"/>
    <property type="match status" value="1"/>
</dbReference>
<organism evidence="2 3">
    <name type="scientific">Cinchona calisaya</name>
    <dbReference type="NCBI Taxonomy" id="153742"/>
    <lineage>
        <taxon>Eukaryota</taxon>
        <taxon>Viridiplantae</taxon>
        <taxon>Streptophyta</taxon>
        <taxon>Embryophyta</taxon>
        <taxon>Tracheophyta</taxon>
        <taxon>Spermatophyta</taxon>
        <taxon>Magnoliopsida</taxon>
        <taxon>eudicotyledons</taxon>
        <taxon>Gunneridae</taxon>
        <taxon>Pentapetalae</taxon>
        <taxon>asterids</taxon>
        <taxon>lamiids</taxon>
        <taxon>Gentianales</taxon>
        <taxon>Rubiaceae</taxon>
        <taxon>Cinchonoideae</taxon>
        <taxon>Cinchoneae</taxon>
        <taxon>Cinchona</taxon>
    </lineage>
</organism>
<reference evidence="2 3" key="1">
    <citation type="submission" date="2024-11" db="EMBL/GenBank/DDBJ databases">
        <title>A near-complete genome assembly of Cinchona calisaya.</title>
        <authorList>
            <person name="Lian D.C."/>
            <person name="Zhao X.W."/>
            <person name="Wei L."/>
        </authorList>
    </citation>
    <scope>NUCLEOTIDE SEQUENCE [LARGE SCALE GENOMIC DNA]</scope>
    <source>
        <tissue evidence="2">Nenye</tissue>
    </source>
</reference>
<evidence type="ECO:0000313" key="2">
    <source>
        <dbReference type="EMBL" id="KAL3537238.1"/>
    </source>
</evidence>
<comment type="caution">
    <text evidence="2">The sequence shown here is derived from an EMBL/GenBank/DDBJ whole genome shotgun (WGS) entry which is preliminary data.</text>
</comment>
<sequence>MMPSSFPKGLSNENEITQPIIQFWQLNGSCPDGTIPIRRTTQKDLLIARSIKKKLITPQIHPSGDGGHHEYACVASSGKYYGATANMNVWSPKVQDNEGFSLSQFWIVGGFGPSLNTIEVGWIVYPDFFGGTRPRLFTYWTRDSYQKTGCYNLLCSGFVQLSKRIALGIEIRPQSSYHGPQHEIILTVWKDRRGTWWLRLGKEVIGYWPAALFTSLADGASVVQWGGELVTPILSGPHTTTQMGSGHFAEERFKGASYMRNLHVVDASNTLRSPGQFNYVVGNPNCYNLKLGRSRVWEDYFFYGGPGRNPKCP</sequence>
<feature type="domain" description="Neprosin PEP catalytic" evidence="1">
    <location>
        <begin position="62"/>
        <end position="313"/>
    </location>
</feature>
<dbReference type="EMBL" id="JBJUIK010000001">
    <property type="protein sequence ID" value="KAL3537238.1"/>
    <property type="molecule type" value="Genomic_DNA"/>
</dbReference>
<dbReference type="InterPro" id="IPR004314">
    <property type="entry name" value="Neprosin"/>
</dbReference>
<evidence type="ECO:0000259" key="1">
    <source>
        <dbReference type="PROSITE" id="PS52045"/>
    </source>
</evidence>
<dbReference type="InterPro" id="IPR053168">
    <property type="entry name" value="Glutamic_endopeptidase"/>
</dbReference>
<dbReference type="InterPro" id="IPR025521">
    <property type="entry name" value="Neprosin_propep"/>
</dbReference>
<name>A0ABD3B1N7_9GENT</name>
<dbReference type="Pfam" id="PF03080">
    <property type="entry name" value="Neprosin"/>
    <property type="match status" value="1"/>
</dbReference>
<evidence type="ECO:0000313" key="3">
    <source>
        <dbReference type="Proteomes" id="UP001630127"/>
    </source>
</evidence>